<evidence type="ECO:0000259" key="2">
    <source>
        <dbReference type="PROSITE" id="PS51154"/>
    </source>
</evidence>
<proteinExistence type="predicted"/>
<dbReference type="EMBL" id="JAUDZG010000006">
    <property type="protein sequence ID" value="KAK3302925.1"/>
    <property type="molecule type" value="Genomic_DNA"/>
</dbReference>
<dbReference type="Gene3D" id="1.10.510.10">
    <property type="entry name" value="Transferase(Phosphotransferase) domain 1"/>
    <property type="match status" value="1"/>
</dbReference>
<evidence type="ECO:0000313" key="4">
    <source>
        <dbReference type="Proteomes" id="UP001273166"/>
    </source>
</evidence>
<feature type="compositionally biased region" description="Basic and acidic residues" evidence="1">
    <location>
        <begin position="655"/>
        <end position="664"/>
    </location>
</feature>
<feature type="compositionally biased region" description="Acidic residues" evidence="1">
    <location>
        <begin position="572"/>
        <end position="596"/>
    </location>
</feature>
<dbReference type="InterPro" id="IPR002589">
    <property type="entry name" value="Macro_dom"/>
</dbReference>
<feature type="compositionally biased region" description="Low complexity" evidence="1">
    <location>
        <begin position="977"/>
        <end position="994"/>
    </location>
</feature>
<feature type="compositionally biased region" description="Low complexity" evidence="1">
    <location>
        <begin position="935"/>
        <end position="954"/>
    </location>
</feature>
<reference evidence="3" key="2">
    <citation type="submission" date="2023-06" db="EMBL/GenBank/DDBJ databases">
        <authorList>
            <consortium name="Lawrence Berkeley National Laboratory"/>
            <person name="Mondo S.J."/>
            <person name="Hensen N."/>
            <person name="Bonometti L."/>
            <person name="Westerberg I."/>
            <person name="Brannstrom I.O."/>
            <person name="Guillou S."/>
            <person name="Cros-Aarteil S."/>
            <person name="Calhoun S."/>
            <person name="Haridas S."/>
            <person name="Kuo A."/>
            <person name="Pangilinan J."/>
            <person name="Riley R."/>
            <person name="Labutti K."/>
            <person name="Andreopoulos B."/>
            <person name="Lipzen A."/>
            <person name="Chen C."/>
            <person name="Yanf M."/>
            <person name="Daum C."/>
            <person name="Ng V."/>
            <person name="Clum A."/>
            <person name="Steindorff A."/>
            <person name="Ohm R."/>
            <person name="Martin F."/>
            <person name="Silar P."/>
            <person name="Natvig D."/>
            <person name="Lalanne C."/>
            <person name="Gautier V."/>
            <person name="Ament-Velasquez S.L."/>
            <person name="Kruys A."/>
            <person name="Hutchinson M.I."/>
            <person name="Powell A.J."/>
            <person name="Barry K."/>
            <person name="Miller A.N."/>
            <person name="Grigoriev I.V."/>
            <person name="Debuchy R."/>
            <person name="Gladieux P."/>
            <person name="Thoren M.H."/>
            <person name="Johannesson H."/>
        </authorList>
    </citation>
    <scope>NUCLEOTIDE SEQUENCE</scope>
    <source>
        <strain evidence="3">CBS 333.67</strain>
    </source>
</reference>
<dbReference type="Gene3D" id="3.40.220.10">
    <property type="entry name" value="Leucine Aminopeptidase, subunit E, domain 1"/>
    <property type="match status" value="1"/>
</dbReference>
<feature type="compositionally biased region" description="Acidic residues" evidence="1">
    <location>
        <begin position="530"/>
        <end position="542"/>
    </location>
</feature>
<dbReference type="Pfam" id="PF01661">
    <property type="entry name" value="Macro"/>
    <property type="match status" value="1"/>
</dbReference>
<dbReference type="PROSITE" id="PS51154">
    <property type="entry name" value="MACRO"/>
    <property type="match status" value="1"/>
</dbReference>
<dbReference type="InterPro" id="IPR011009">
    <property type="entry name" value="Kinase-like_dom_sf"/>
</dbReference>
<dbReference type="AlphaFoldDB" id="A0AAJ0GND9"/>
<evidence type="ECO:0000256" key="1">
    <source>
        <dbReference type="SAM" id="MobiDB-lite"/>
    </source>
</evidence>
<dbReference type="PANTHER" id="PTHR11106:SF27">
    <property type="entry name" value="MACRO DOMAIN-CONTAINING PROTEIN"/>
    <property type="match status" value="1"/>
</dbReference>
<dbReference type="Proteomes" id="UP001273166">
    <property type="component" value="Unassembled WGS sequence"/>
</dbReference>
<feature type="region of interest" description="Disordered" evidence="1">
    <location>
        <begin position="503"/>
        <end position="675"/>
    </location>
</feature>
<evidence type="ECO:0000313" key="3">
    <source>
        <dbReference type="EMBL" id="KAK3302925.1"/>
    </source>
</evidence>
<keyword evidence="4" id="KW-1185">Reference proteome</keyword>
<sequence>MASEVSHSIVQTPAEFRQLHVKIPAITFRDPPPEDGTAPNPSPSEAWLDAHGKGFLLMHKLHTIQPPGSWILLQSVDDGKLIVNKRLKRFAPVWKDNDYTKQSPERWEVAWHEPVPNELRFSRLDDSRVAVRLPNEPYSPELYAYGFPYGYKEGETPDVWSLCFKRYNGGSLSNLMEMYADPQIGGPVPEPFIWHVMEQLSRAVIYLHTGLSRSELAKKRRRKKKKEEDWMSKVKERKWKPLVHRDIGEKNILLHFSEKGNVRNRCFPRIVLEGFKRANLVDDEPSWWHYPPAYKGCQRVDEFNVSPEPWEDIYLMGELFRRLVAVYGCGRTKTGYRLNFDVDRECQMSDYLSANLHLADGEKPAYSDELINLLGRWEIPELRDDRARQRHFADNGIWQQIPGIGFFIKEVLPTAAKRVKKYRAMAIGRLTAEDKDGLMADVSCVMPDPTFEAIPYSTNKGSQRHALSVLKRELMYLYGPWIHSWYRYKGVVVTKIPPQAERFYAPSEHMRPPRRDDTGQMQLRGGGSDSDADSLFGDDNEDMNLTWEDEKTFNDSVLVDQWNGREEQRAGDEEEARVEEAEAGDGGEAEEEEGGGQEERTHEERDQEESDHESEEAEGQDSGTDEEPSPGYIASIRRYQSEKKAKQQPVRVWHPSREIRDPKPRGRVSNTAEEAAEEYSGLVGDIKQRMEHVFRDVDYDDCGCSNCVRELNKFIVSEVKQCNTVLRRLHDKAIETIKAIPKFKKTLRLPEFEPLVEEDLIEQPANPFETKAGVEHWVHNPFDPNYEEDWESDRYYPWQKWDYGTAPAQSEVTAPEPAEKTKKTTSRKRPASSSLPVEEPRPKRTARTGPSQATAPRTAPEGPAPPKPPVEASKQPPAAAPRVKLKASDLSFSSQTGKQTTAQATPAKAPSGSIPAPPKPLGHLAVATSRLTRLTQPKQATTATKGAPAKAPTGNMPAAFKPRRDGAVKASMLNFPAQPQAPTSTQAAPATAPTRNRPISDRVVITRGDITKVQDDAIVNAAKRSLLGGSGVDGAIHRAAGPGLLAECRTLGGCETGSARITNAYNLPCKKVIHAVGPQWGRPKSTEEQSKRLLASCYSRALELAVEHGCRTIAFPCISTGVYGFPHLKAAHVALEAIGRFLRGPSGGEIDLVRIVVFQDIDETAYKMLLPNFFPPGQDQSEPGARVASVS</sequence>
<dbReference type="PANTHER" id="PTHR11106">
    <property type="entry name" value="GANGLIOSIDE INDUCED DIFFERENTIATION ASSOCIATED PROTEIN 2-RELATED"/>
    <property type="match status" value="1"/>
</dbReference>
<feature type="compositionally biased region" description="Basic and acidic residues" evidence="1">
    <location>
        <begin position="508"/>
        <end position="518"/>
    </location>
</feature>
<dbReference type="RefSeq" id="XP_062718705.1">
    <property type="nucleotide sequence ID" value="XM_062870508.1"/>
</dbReference>
<protein>
    <recommendedName>
        <fullName evidence="2">Macro domain-containing protein</fullName>
    </recommendedName>
</protein>
<name>A0AAJ0GND9_9PEZI</name>
<comment type="caution">
    <text evidence="3">The sequence shown here is derived from an EMBL/GenBank/DDBJ whole genome shotgun (WGS) entry which is preliminary data.</text>
</comment>
<gene>
    <name evidence="3" type="ORF">B0T15DRAFT_559428</name>
</gene>
<accession>A0AAJ0GND9</accession>
<organism evidence="3 4">
    <name type="scientific">Chaetomium strumarium</name>
    <dbReference type="NCBI Taxonomy" id="1170767"/>
    <lineage>
        <taxon>Eukaryota</taxon>
        <taxon>Fungi</taxon>
        <taxon>Dikarya</taxon>
        <taxon>Ascomycota</taxon>
        <taxon>Pezizomycotina</taxon>
        <taxon>Sordariomycetes</taxon>
        <taxon>Sordariomycetidae</taxon>
        <taxon>Sordariales</taxon>
        <taxon>Chaetomiaceae</taxon>
        <taxon>Chaetomium</taxon>
    </lineage>
</organism>
<dbReference type="InterPro" id="IPR043472">
    <property type="entry name" value="Macro_dom-like"/>
</dbReference>
<dbReference type="SUPFAM" id="SSF56112">
    <property type="entry name" value="Protein kinase-like (PK-like)"/>
    <property type="match status" value="1"/>
</dbReference>
<dbReference type="SUPFAM" id="SSF52949">
    <property type="entry name" value="Macro domain-like"/>
    <property type="match status" value="1"/>
</dbReference>
<feature type="compositionally biased region" description="Low complexity" evidence="1">
    <location>
        <begin position="893"/>
        <end position="911"/>
    </location>
</feature>
<feature type="region of interest" description="Disordered" evidence="1">
    <location>
        <begin position="977"/>
        <end position="999"/>
    </location>
</feature>
<feature type="region of interest" description="Disordered" evidence="1">
    <location>
        <begin position="807"/>
        <end position="959"/>
    </location>
</feature>
<dbReference type="GeneID" id="87889337"/>
<feature type="compositionally biased region" description="Acidic residues" evidence="1">
    <location>
        <begin position="606"/>
        <end position="628"/>
    </location>
</feature>
<dbReference type="CDD" id="cd02908">
    <property type="entry name" value="Macro_OAADPr_deacetylase"/>
    <property type="match status" value="1"/>
</dbReference>
<dbReference type="SMART" id="SM00506">
    <property type="entry name" value="A1pp"/>
    <property type="match status" value="1"/>
</dbReference>
<feature type="domain" description="Macro" evidence="2">
    <location>
        <begin position="990"/>
        <end position="1174"/>
    </location>
</feature>
<reference evidence="3" key="1">
    <citation type="journal article" date="2023" name="Mol. Phylogenet. Evol.">
        <title>Genome-scale phylogeny and comparative genomics of the fungal order Sordariales.</title>
        <authorList>
            <person name="Hensen N."/>
            <person name="Bonometti L."/>
            <person name="Westerberg I."/>
            <person name="Brannstrom I.O."/>
            <person name="Guillou S."/>
            <person name="Cros-Aarteil S."/>
            <person name="Calhoun S."/>
            <person name="Haridas S."/>
            <person name="Kuo A."/>
            <person name="Mondo S."/>
            <person name="Pangilinan J."/>
            <person name="Riley R."/>
            <person name="LaButti K."/>
            <person name="Andreopoulos B."/>
            <person name="Lipzen A."/>
            <person name="Chen C."/>
            <person name="Yan M."/>
            <person name="Daum C."/>
            <person name="Ng V."/>
            <person name="Clum A."/>
            <person name="Steindorff A."/>
            <person name="Ohm R.A."/>
            <person name="Martin F."/>
            <person name="Silar P."/>
            <person name="Natvig D.O."/>
            <person name="Lalanne C."/>
            <person name="Gautier V."/>
            <person name="Ament-Velasquez S.L."/>
            <person name="Kruys A."/>
            <person name="Hutchinson M.I."/>
            <person name="Powell A.J."/>
            <person name="Barry K."/>
            <person name="Miller A.N."/>
            <person name="Grigoriev I.V."/>
            <person name="Debuchy R."/>
            <person name="Gladieux P."/>
            <person name="Hiltunen Thoren M."/>
            <person name="Johannesson H."/>
        </authorList>
    </citation>
    <scope>NUCLEOTIDE SEQUENCE</scope>
    <source>
        <strain evidence="3">CBS 333.67</strain>
    </source>
</reference>